<dbReference type="InterPro" id="IPR050117">
    <property type="entry name" value="MAPK"/>
</dbReference>
<sequence length="218" mass="25018">MDEGALLSDLIVSSKGIDDLTHRHISYTLFQLLCKVARFEVTGFVHQNISPENLIISHDGSLELLEKPFLKQPKLTYKAPEILLELRSISKADMWSIGVIFAEMLTRKTFFPEAKDHLRQWNSVVETIGSPDSSFYNRVPIHVFRQVVAVPRSRGKSNYELLPYNKCSCPTDEAPLDLANAVDLLYQMLVIDPQERINAEEALQHPYVNFWLGYHWNC</sequence>
<reference evidence="4 5" key="1">
    <citation type="journal article" date="2015" name="Genome Biol.">
        <title>Comparative genomics of Steinernema reveals deeply conserved gene regulatory networks.</title>
        <authorList>
            <person name="Dillman A.R."/>
            <person name="Macchietto M."/>
            <person name="Porter C.F."/>
            <person name="Rogers A."/>
            <person name="Williams B."/>
            <person name="Antoshechkin I."/>
            <person name="Lee M.M."/>
            <person name="Goodwin Z."/>
            <person name="Lu X."/>
            <person name="Lewis E.E."/>
            <person name="Goodrich-Blair H."/>
            <person name="Stock S.P."/>
            <person name="Adams B.J."/>
            <person name="Sternberg P.W."/>
            <person name="Mortazavi A."/>
        </authorList>
    </citation>
    <scope>NUCLEOTIDE SEQUENCE [LARGE SCALE GENOMIC DNA]</scope>
    <source>
        <strain evidence="4 5">ALL</strain>
    </source>
</reference>
<dbReference type="SUPFAM" id="SSF56112">
    <property type="entry name" value="Protein kinase-like (PK-like)"/>
    <property type="match status" value="1"/>
</dbReference>
<comment type="caution">
    <text evidence="4">The sequence shown here is derived from an EMBL/GenBank/DDBJ whole genome shotgun (WGS) entry which is preliminary data.</text>
</comment>
<dbReference type="SMART" id="SM00220">
    <property type="entry name" value="S_TKc"/>
    <property type="match status" value="1"/>
</dbReference>
<keyword evidence="1" id="KW-0547">Nucleotide-binding</keyword>
<dbReference type="InterPro" id="IPR000719">
    <property type="entry name" value="Prot_kinase_dom"/>
</dbReference>
<evidence type="ECO:0000256" key="1">
    <source>
        <dbReference type="ARBA" id="ARBA00022741"/>
    </source>
</evidence>
<dbReference type="PROSITE" id="PS50011">
    <property type="entry name" value="PROTEIN_KINASE_DOM"/>
    <property type="match status" value="1"/>
</dbReference>
<evidence type="ECO:0000259" key="3">
    <source>
        <dbReference type="PROSITE" id="PS50011"/>
    </source>
</evidence>
<protein>
    <recommendedName>
        <fullName evidence="3">Protein kinase domain-containing protein</fullName>
    </recommendedName>
</protein>
<keyword evidence="5" id="KW-1185">Reference proteome</keyword>
<dbReference type="EMBL" id="AZBU02000004">
    <property type="protein sequence ID" value="TKR82898.1"/>
    <property type="molecule type" value="Genomic_DNA"/>
</dbReference>
<reference evidence="4 5" key="2">
    <citation type="journal article" date="2019" name="G3 (Bethesda)">
        <title>Hybrid Assembly of the Genome of the Entomopathogenic Nematode Steinernema carpocapsae Identifies the X-Chromosome.</title>
        <authorList>
            <person name="Serra L."/>
            <person name="Macchietto M."/>
            <person name="Macias-Munoz A."/>
            <person name="McGill C.J."/>
            <person name="Rodriguez I.M."/>
            <person name="Rodriguez B."/>
            <person name="Murad R."/>
            <person name="Mortazavi A."/>
        </authorList>
    </citation>
    <scope>NUCLEOTIDE SEQUENCE [LARGE SCALE GENOMIC DNA]</scope>
    <source>
        <strain evidence="4 5">ALL</strain>
    </source>
</reference>
<evidence type="ECO:0000313" key="5">
    <source>
        <dbReference type="Proteomes" id="UP000298663"/>
    </source>
</evidence>
<dbReference type="Proteomes" id="UP000298663">
    <property type="component" value="Unassembled WGS sequence"/>
</dbReference>
<dbReference type="PANTHER" id="PTHR24055">
    <property type="entry name" value="MITOGEN-ACTIVATED PROTEIN KINASE"/>
    <property type="match status" value="1"/>
</dbReference>
<organism evidence="4 5">
    <name type="scientific">Steinernema carpocapsae</name>
    <name type="common">Entomopathogenic nematode</name>
    <dbReference type="NCBI Taxonomy" id="34508"/>
    <lineage>
        <taxon>Eukaryota</taxon>
        <taxon>Metazoa</taxon>
        <taxon>Ecdysozoa</taxon>
        <taxon>Nematoda</taxon>
        <taxon>Chromadorea</taxon>
        <taxon>Rhabditida</taxon>
        <taxon>Tylenchina</taxon>
        <taxon>Panagrolaimomorpha</taxon>
        <taxon>Strongyloidoidea</taxon>
        <taxon>Steinernematidae</taxon>
        <taxon>Steinernema</taxon>
    </lineage>
</organism>
<dbReference type="Pfam" id="PF00069">
    <property type="entry name" value="Pkinase"/>
    <property type="match status" value="1"/>
</dbReference>
<name>A0A4U5NIG2_STECR</name>
<evidence type="ECO:0000256" key="2">
    <source>
        <dbReference type="ARBA" id="ARBA00022840"/>
    </source>
</evidence>
<dbReference type="STRING" id="34508.A0A4U5NIG2"/>
<proteinExistence type="predicted"/>
<dbReference type="InterPro" id="IPR011009">
    <property type="entry name" value="Kinase-like_dom_sf"/>
</dbReference>
<evidence type="ECO:0000313" key="4">
    <source>
        <dbReference type="EMBL" id="TKR82898.1"/>
    </source>
</evidence>
<dbReference type="OrthoDB" id="437530at2759"/>
<dbReference type="GO" id="GO:0004672">
    <property type="term" value="F:protein kinase activity"/>
    <property type="evidence" value="ECO:0007669"/>
    <property type="project" value="InterPro"/>
</dbReference>
<gene>
    <name evidence="4" type="ORF">L596_016569</name>
</gene>
<accession>A0A4U5NIG2</accession>
<dbReference type="GO" id="GO:0005524">
    <property type="term" value="F:ATP binding"/>
    <property type="evidence" value="ECO:0007669"/>
    <property type="project" value="UniProtKB-KW"/>
</dbReference>
<dbReference type="Gene3D" id="1.10.510.10">
    <property type="entry name" value="Transferase(Phosphotransferase) domain 1"/>
    <property type="match status" value="1"/>
</dbReference>
<dbReference type="AlphaFoldDB" id="A0A4U5NIG2"/>
<feature type="domain" description="Protein kinase" evidence="3">
    <location>
        <begin position="1"/>
        <end position="208"/>
    </location>
</feature>
<keyword evidence="2" id="KW-0067">ATP-binding</keyword>